<name>A0A8J3Z2E8_9ACTN</name>
<keyword evidence="2" id="KW-1185">Reference proteome</keyword>
<organism evidence="1 2">
    <name type="scientific">Virgisporangium aurantiacum</name>
    <dbReference type="NCBI Taxonomy" id="175570"/>
    <lineage>
        <taxon>Bacteria</taxon>
        <taxon>Bacillati</taxon>
        <taxon>Actinomycetota</taxon>
        <taxon>Actinomycetes</taxon>
        <taxon>Micromonosporales</taxon>
        <taxon>Micromonosporaceae</taxon>
        <taxon>Virgisporangium</taxon>
    </lineage>
</organism>
<evidence type="ECO:0000313" key="2">
    <source>
        <dbReference type="Proteomes" id="UP000612585"/>
    </source>
</evidence>
<gene>
    <name evidence="1" type="ORF">Vau01_036920</name>
</gene>
<sequence length="245" mass="27267">MAALAAEAYRQIASVQRPNNPWLTDAAELLAAFRLAREVASPYYTDAWIMQQIDDQVRVSVDDPPVFLHRTRALFEQVQPRTDDVGQAIAVLAYVANTEWYGAIPVTVATTIRYFIENGPPVRSSGITYRPLDGRLARLAAEAHPQIAGRISESTFGRDDIGYAADLVAALRFYRDVVSEAYYDNLFDAGLSDNPANFLALTVEQYEKIHPRTPDIDTAIQILRELSRSSRFTAYVALARAALGR</sequence>
<protein>
    <submittedName>
        <fullName evidence="1">Uncharacterized protein</fullName>
    </submittedName>
</protein>
<dbReference type="EMBL" id="BOPG01000023">
    <property type="protein sequence ID" value="GIJ56176.1"/>
    <property type="molecule type" value="Genomic_DNA"/>
</dbReference>
<accession>A0A8J3Z2E8</accession>
<dbReference type="RefSeq" id="WP_203994018.1">
    <property type="nucleotide sequence ID" value="NZ_BOPG01000023.1"/>
</dbReference>
<dbReference type="AlphaFoldDB" id="A0A8J3Z2E8"/>
<proteinExistence type="predicted"/>
<comment type="caution">
    <text evidence="1">The sequence shown here is derived from an EMBL/GenBank/DDBJ whole genome shotgun (WGS) entry which is preliminary data.</text>
</comment>
<reference evidence="1" key="1">
    <citation type="submission" date="2021-01" db="EMBL/GenBank/DDBJ databases">
        <title>Whole genome shotgun sequence of Virgisporangium aurantiacum NBRC 16421.</title>
        <authorList>
            <person name="Komaki H."/>
            <person name="Tamura T."/>
        </authorList>
    </citation>
    <scope>NUCLEOTIDE SEQUENCE</scope>
    <source>
        <strain evidence="1">NBRC 16421</strain>
    </source>
</reference>
<dbReference type="Proteomes" id="UP000612585">
    <property type="component" value="Unassembled WGS sequence"/>
</dbReference>
<evidence type="ECO:0000313" key="1">
    <source>
        <dbReference type="EMBL" id="GIJ56176.1"/>
    </source>
</evidence>